<reference evidence="9 10" key="1">
    <citation type="submission" date="2018-03" db="EMBL/GenBank/DDBJ databases">
        <title>Draft genome sequence of Rohu Carp (Labeo rohita).</title>
        <authorList>
            <person name="Das P."/>
            <person name="Kushwaha B."/>
            <person name="Joshi C.G."/>
            <person name="Kumar D."/>
            <person name="Nagpure N.S."/>
            <person name="Sahoo L."/>
            <person name="Das S.P."/>
            <person name="Bit A."/>
            <person name="Patnaik S."/>
            <person name="Meher P.K."/>
            <person name="Jayasankar P."/>
            <person name="Koringa P.G."/>
            <person name="Patel N.V."/>
            <person name="Hinsu A.T."/>
            <person name="Kumar R."/>
            <person name="Pandey M."/>
            <person name="Agarwal S."/>
            <person name="Srivastava S."/>
            <person name="Singh M."/>
            <person name="Iquebal M.A."/>
            <person name="Jaiswal S."/>
            <person name="Angadi U.B."/>
            <person name="Kumar N."/>
            <person name="Raza M."/>
            <person name="Shah T.M."/>
            <person name="Rai A."/>
            <person name="Jena J.K."/>
        </authorList>
    </citation>
    <scope>NUCLEOTIDE SEQUENCE [LARGE SCALE GENOMIC DNA]</scope>
    <source>
        <strain evidence="9">DASCIFA01</strain>
        <tissue evidence="9">Testis</tissue>
    </source>
</reference>
<dbReference type="GO" id="GO:0016787">
    <property type="term" value="F:hydrolase activity"/>
    <property type="evidence" value="ECO:0007669"/>
    <property type="project" value="UniProtKB-KW"/>
</dbReference>
<dbReference type="GO" id="GO:0005634">
    <property type="term" value="C:nucleus"/>
    <property type="evidence" value="ECO:0007669"/>
    <property type="project" value="UniProtKB-SubCell"/>
</dbReference>
<keyword evidence="7" id="KW-0539">Nucleus</keyword>
<dbReference type="PANTHER" id="PTHR22930">
    <property type="match status" value="1"/>
</dbReference>
<sequence>MVAPVIEKQDTTLRQAIGPAERLAICLRFLATGDSYHTISKRFRVGKSTVVGIVPSVATAIWERLVGEYMPVPQESDWKEIAEGFSTKWAFPHCLVVDANYLFRVVDIGAYGKSSDGGSLSACAFGRALREGTLNLPDDEPLPNGEHLGPVPFVFVGDEAFPLQKHLLRPYPGRAIPVDQRVFNFRLSHARRIVENAFGIMAAQFRVYHRVMELSPCNAEKIVQATTILHNFIRWGHRNSPSTSGYADPGAALHAAGRMGSNTASREALAVREKYREYFNSPCGEVLWQYNQQPRTSPVECGALAAGACCRDVVTWGLAGHLASGDLAARDLTH</sequence>
<evidence type="ECO:0000256" key="1">
    <source>
        <dbReference type="ARBA" id="ARBA00001968"/>
    </source>
</evidence>
<proteinExistence type="inferred from homology"/>
<feature type="domain" description="DDE Tnp4" evidence="8">
    <location>
        <begin position="95"/>
        <end position="231"/>
    </location>
</feature>
<dbReference type="AlphaFoldDB" id="A0A498N114"/>
<organism evidence="9 10">
    <name type="scientific">Labeo rohita</name>
    <name type="common">Indian major carp</name>
    <name type="synonym">Cyprinus rohita</name>
    <dbReference type="NCBI Taxonomy" id="84645"/>
    <lineage>
        <taxon>Eukaryota</taxon>
        <taxon>Metazoa</taxon>
        <taxon>Chordata</taxon>
        <taxon>Craniata</taxon>
        <taxon>Vertebrata</taxon>
        <taxon>Euteleostomi</taxon>
        <taxon>Actinopterygii</taxon>
        <taxon>Neopterygii</taxon>
        <taxon>Teleostei</taxon>
        <taxon>Ostariophysi</taxon>
        <taxon>Cypriniformes</taxon>
        <taxon>Cyprinidae</taxon>
        <taxon>Labeoninae</taxon>
        <taxon>Labeonini</taxon>
        <taxon>Labeo</taxon>
    </lineage>
</organism>
<keyword evidence="10" id="KW-1185">Reference proteome</keyword>
<accession>A0A498N114</accession>
<evidence type="ECO:0000259" key="8">
    <source>
        <dbReference type="Pfam" id="PF13359"/>
    </source>
</evidence>
<name>A0A498N114_LABRO</name>
<dbReference type="STRING" id="84645.A0A498N114"/>
<gene>
    <name evidence="9" type="ORF">ROHU_006759</name>
</gene>
<dbReference type="InterPro" id="IPR045249">
    <property type="entry name" value="HARBI1-like"/>
</dbReference>
<evidence type="ECO:0000313" key="9">
    <source>
        <dbReference type="EMBL" id="RXN22467.1"/>
    </source>
</evidence>
<keyword evidence="6" id="KW-0378">Hydrolase</keyword>
<dbReference type="GO" id="GO:0046872">
    <property type="term" value="F:metal ion binding"/>
    <property type="evidence" value="ECO:0007669"/>
    <property type="project" value="UniProtKB-KW"/>
</dbReference>
<keyword evidence="5" id="KW-0479">Metal-binding</keyword>
<comment type="caution">
    <text evidence="9">The sequence shown here is derived from an EMBL/GenBank/DDBJ whole genome shotgun (WGS) entry which is preliminary data.</text>
</comment>
<dbReference type="GO" id="GO:0004518">
    <property type="term" value="F:nuclease activity"/>
    <property type="evidence" value="ECO:0007669"/>
    <property type="project" value="UniProtKB-KW"/>
</dbReference>
<evidence type="ECO:0000256" key="6">
    <source>
        <dbReference type="ARBA" id="ARBA00022801"/>
    </source>
</evidence>
<keyword evidence="4" id="KW-0540">Nuclease</keyword>
<evidence type="ECO:0000313" key="10">
    <source>
        <dbReference type="Proteomes" id="UP000290572"/>
    </source>
</evidence>
<evidence type="ECO:0000256" key="2">
    <source>
        <dbReference type="ARBA" id="ARBA00004123"/>
    </source>
</evidence>
<evidence type="ECO:0000256" key="5">
    <source>
        <dbReference type="ARBA" id="ARBA00022723"/>
    </source>
</evidence>
<evidence type="ECO:0000256" key="3">
    <source>
        <dbReference type="ARBA" id="ARBA00006958"/>
    </source>
</evidence>
<comment type="subcellular location">
    <subcellularLocation>
        <location evidence="2">Nucleus</location>
    </subcellularLocation>
</comment>
<dbReference type="PANTHER" id="PTHR22930:SF279">
    <property type="entry name" value="SIMILAR TO ENSANGP00000010363"/>
    <property type="match status" value="1"/>
</dbReference>
<dbReference type="Pfam" id="PF13359">
    <property type="entry name" value="DDE_Tnp_4"/>
    <property type="match status" value="1"/>
</dbReference>
<protein>
    <submittedName>
        <fullName evidence="9">Nuclease HARBI1</fullName>
    </submittedName>
</protein>
<evidence type="ECO:0000256" key="4">
    <source>
        <dbReference type="ARBA" id="ARBA00022722"/>
    </source>
</evidence>
<comment type="similarity">
    <text evidence="3">Belongs to the HARBI1 family.</text>
</comment>
<dbReference type="EMBL" id="QBIY01012592">
    <property type="protein sequence ID" value="RXN22467.1"/>
    <property type="molecule type" value="Genomic_DNA"/>
</dbReference>
<dbReference type="Proteomes" id="UP000290572">
    <property type="component" value="Unassembled WGS sequence"/>
</dbReference>
<evidence type="ECO:0000256" key="7">
    <source>
        <dbReference type="ARBA" id="ARBA00023242"/>
    </source>
</evidence>
<comment type="cofactor">
    <cofactor evidence="1">
        <name>a divalent metal cation</name>
        <dbReference type="ChEBI" id="CHEBI:60240"/>
    </cofactor>
</comment>
<dbReference type="InterPro" id="IPR027806">
    <property type="entry name" value="HARBI1_dom"/>
</dbReference>